<dbReference type="PANTHER" id="PTHR12526">
    <property type="entry name" value="GLYCOSYLTRANSFERASE"/>
    <property type="match status" value="1"/>
</dbReference>
<dbReference type="GO" id="GO:0016757">
    <property type="term" value="F:glycosyltransferase activity"/>
    <property type="evidence" value="ECO:0007669"/>
    <property type="project" value="InterPro"/>
</dbReference>
<gene>
    <name evidence="2" type="ORF">B5G17_03885</name>
</gene>
<organism evidence="2 3">
    <name type="scientific">Bacteroides uniformis</name>
    <dbReference type="NCBI Taxonomy" id="820"/>
    <lineage>
        <taxon>Bacteria</taxon>
        <taxon>Pseudomonadati</taxon>
        <taxon>Bacteroidota</taxon>
        <taxon>Bacteroidia</taxon>
        <taxon>Bacteroidales</taxon>
        <taxon>Bacteroidaceae</taxon>
        <taxon>Bacteroides</taxon>
    </lineage>
</organism>
<dbReference type="SUPFAM" id="SSF53756">
    <property type="entry name" value="UDP-Glycosyltransferase/glycogen phosphorylase"/>
    <property type="match status" value="1"/>
</dbReference>
<name>A0A1Y3V4T9_BACUN</name>
<dbReference type="InterPro" id="IPR001296">
    <property type="entry name" value="Glyco_trans_1"/>
</dbReference>
<dbReference type="Pfam" id="PF00534">
    <property type="entry name" value="Glycos_transf_1"/>
    <property type="match status" value="1"/>
</dbReference>
<dbReference type="CDD" id="cd03801">
    <property type="entry name" value="GT4_PimA-like"/>
    <property type="match status" value="1"/>
</dbReference>
<evidence type="ECO:0000313" key="3">
    <source>
        <dbReference type="Proteomes" id="UP000196329"/>
    </source>
</evidence>
<dbReference type="PANTHER" id="PTHR12526:SF584">
    <property type="entry name" value="GLYCOSYLTRANSFERASE"/>
    <property type="match status" value="1"/>
</dbReference>
<accession>A0A1Y3V4T9</accession>
<dbReference type="AlphaFoldDB" id="A0A1Y3V4T9"/>
<evidence type="ECO:0000313" key="2">
    <source>
        <dbReference type="EMBL" id="OUN56084.1"/>
    </source>
</evidence>
<dbReference type="RefSeq" id="WP_087332136.1">
    <property type="nucleotide sequence ID" value="NZ_NFHS01000002.1"/>
</dbReference>
<protein>
    <recommendedName>
        <fullName evidence="1">Glycosyl transferase family 1 domain-containing protein</fullName>
    </recommendedName>
</protein>
<feature type="domain" description="Glycosyl transferase family 1" evidence="1">
    <location>
        <begin position="227"/>
        <end position="387"/>
    </location>
</feature>
<proteinExistence type="predicted"/>
<comment type="caution">
    <text evidence="2">The sequence shown here is derived from an EMBL/GenBank/DDBJ whole genome shotgun (WGS) entry which is preliminary data.</text>
</comment>
<dbReference type="EMBL" id="NFHS01000002">
    <property type="protein sequence ID" value="OUN56084.1"/>
    <property type="molecule type" value="Genomic_DNA"/>
</dbReference>
<dbReference type="Gene3D" id="3.40.50.2000">
    <property type="entry name" value="Glycogen Phosphorylase B"/>
    <property type="match status" value="1"/>
</dbReference>
<reference evidence="3" key="1">
    <citation type="submission" date="2017-04" db="EMBL/GenBank/DDBJ databases">
        <title>Function of individual gut microbiota members based on whole genome sequencing of pure cultures obtained from chicken caecum.</title>
        <authorList>
            <person name="Medvecky M."/>
            <person name="Cejkova D."/>
            <person name="Polansky O."/>
            <person name="Karasova D."/>
            <person name="Kubasova T."/>
            <person name="Cizek A."/>
            <person name="Rychlik I."/>
        </authorList>
    </citation>
    <scope>NUCLEOTIDE SEQUENCE [LARGE SCALE GENOMIC DNA]</scope>
    <source>
        <strain evidence="3">An67</strain>
    </source>
</reference>
<evidence type="ECO:0000259" key="1">
    <source>
        <dbReference type="Pfam" id="PF00534"/>
    </source>
</evidence>
<sequence>MKQKIFISAFSCMPHMGSEPGVGWHWVLEMSKYFELWVLVHKEQIDDIESFVIKNGLDKTIHFIYYDIPFNSLFFRNGIFRWVRTYYHIWTILSNKIVKKTMQENGINIFHHLTFGNAIWPVSKFGQTQKFIWGPIGGVETIPEEFTKHYDAKSRILESIRRIMVKSLKYRFGFNQRCKNADLILCKTETMRMTIPEKWRQKAVFFTDVAVEETSDLKLISTGKSSDKVVEVLSVGRLDAWRGFDLLLEAFAIAHKQNPQMHLTILGKGMYKAELLNMRLRLGLEKSVDFLGSIPMDKYRQQISQCDFVVNSCLKEGAVTVSFDSMRYGKPLICVDTGGYTRYFNNDYAMVLPQQSRESLIQSMADAIVRLASDKELRKSMGEKAQRAGKQFQWGTKGEQIRDIVYRLDMNLRLYK</sequence>
<dbReference type="Proteomes" id="UP000196329">
    <property type="component" value="Unassembled WGS sequence"/>
</dbReference>